<keyword evidence="4 8" id="KW-0067">ATP-binding</keyword>
<feature type="short sequence motif" description="'HIGH' region" evidence="8">
    <location>
        <begin position="11"/>
        <end position="19"/>
    </location>
</feature>
<dbReference type="PRINTS" id="PR01039">
    <property type="entry name" value="TRNASYNTHTRP"/>
</dbReference>
<keyword evidence="6 8" id="KW-0030">Aminoacyl-tRNA synthetase</keyword>
<evidence type="ECO:0000256" key="2">
    <source>
        <dbReference type="ARBA" id="ARBA00022598"/>
    </source>
</evidence>
<dbReference type="NCBIfam" id="TIGR00233">
    <property type="entry name" value="trpS"/>
    <property type="match status" value="1"/>
</dbReference>
<evidence type="ECO:0000256" key="9">
    <source>
        <dbReference type="RuleBase" id="RU363036"/>
    </source>
</evidence>
<dbReference type="InterPro" id="IPR024109">
    <property type="entry name" value="Trp-tRNA-ligase_bac-type"/>
</dbReference>
<evidence type="ECO:0000256" key="4">
    <source>
        <dbReference type="ARBA" id="ARBA00022840"/>
    </source>
</evidence>
<feature type="binding site" evidence="8">
    <location>
        <begin position="146"/>
        <end position="148"/>
    </location>
    <ligand>
        <name>ATP</name>
        <dbReference type="ChEBI" id="CHEBI:30616"/>
    </ligand>
</feature>
<comment type="caution">
    <text evidence="10">The sequence shown here is derived from an EMBL/GenBank/DDBJ whole genome shotgun (WGS) entry which is preliminary data.</text>
</comment>
<dbReference type="Pfam" id="PF00579">
    <property type="entry name" value="tRNA-synt_1b"/>
    <property type="match status" value="1"/>
</dbReference>
<dbReference type="Gene3D" id="1.10.240.10">
    <property type="entry name" value="Tyrosyl-Transfer RNA Synthetase"/>
    <property type="match status" value="1"/>
</dbReference>
<dbReference type="Gene3D" id="3.40.50.620">
    <property type="entry name" value="HUPs"/>
    <property type="match status" value="1"/>
</dbReference>
<accession>A0A1G2BLC8</accession>
<comment type="subunit">
    <text evidence="8">Homodimer.</text>
</comment>
<dbReference type="GO" id="GO:0005524">
    <property type="term" value="F:ATP binding"/>
    <property type="evidence" value="ECO:0007669"/>
    <property type="project" value="UniProtKB-UniRule"/>
</dbReference>
<proteinExistence type="inferred from homology"/>
<feature type="short sequence motif" description="'KMSKS' region" evidence="8">
    <location>
        <begin position="193"/>
        <end position="197"/>
    </location>
</feature>
<organism evidence="10 11">
    <name type="scientific">Candidatus Komeilibacteria bacterium RIFCSPHIGHO2_01_FULL_52_14</name>
    <dbReference type="NCBI Taxonomy" id="1798549"/>
    <lineage>
        <taxon>Bacteria</taxon>
        <taxon>Candidatus Komeiliibacteriota</taxon>
    </lineage>
</organism>
<dbReference type="HAMAP" id="MF_00140_B">
    <property type="entry name" value="Trp_tRNA_synth_B"/>
    <property type="match status" value="1"/>
</dbReference>
<keyword evidence="3 8" id="KW-0547">Nucleotide-binding</keyword>
<evidence type="ECO:0000313" key="10">
    <source>
        <dbReference type="EMBL" id="OGY89984.1"/>
    </source>
</evidence>
<evidence type="ECO:0000256" key="6">
    <source>
        <dbReference type="ARBA" id="ARBA00023146"/>
    </source>
</evidence>
<dbReference type="GO" id="GO:0006436">
    <property type="term" value="P:tryptophanyl-tRNA aminoacylation"/>
    <property type="evidence" value="ECO:0007669"/>
    <property type="project" value="UniProtKB-UniRule"/>
</dbReference>
<dbReference type="GO" id="GO:0005829">
    <property type="term" value="C:cytosol"/>
    <property type="evidence" value="ECO:0007669"/>
    <property type="project" value="TreeGrafter"/>
</dbReference>
<dbReference type="CDD" id="cd00806">
    <property type="entry name" value="TrpRS_core"/>
    <property type="match status" value="1"/>
</dbReference>
<evidence type="ECO:0000256" key="5">
    <source>
        <dbReference type="ARBA" id="ARBA00022917"/>
    </source>
</evidence>
<reference evidence="10 11" key="1">
    <citation type="journal article" date="2016" name="Nat. Commun.">
        <title>Thousands of microbial genomes shed light on interconnected biogeochemical processes in an aquifer system.</title>
        <authorList>
            <person name="Anantharaman K."/>
            <person name="Brown C.T."/>
            <person name="Hug L.A."/>
            <person name="Sharon I."/>
            <person name="Castelle C.J."/>
            <person name="Probst A.J."/>
            <person name="Thomas B.C."/>
            <person name="Singh A."/>
            <person name="Wilkins M.J."/>
            <person name="Karaoz U."/>
            <person name="Brodie E.L."/>
            <person name="Williams K.H."/>
            <person name="Hubbard S.S."/>
            <person name="Banfield J.F."/>
        </authorList>
    </citation>
    <scope>NUCLEOTIDE SEQUENCE [LARGE SCALE GENOMIC DNA]</scope>
</reference>
<dbReference type="Proteomes" id="UP000177817">
    <property type="component" value="Unassembled WGS sequence"/>
</dbReference>
<dbReference type="PANTHER" id="PTHR43766:SF1">
    <property type="entry name" value="TRYPTOPHAN--TRNA LIGASE, MITOCHONDRIAL"/>
    <property type="match status" value="1"/>
</dbReference>
<keyword evidence="2 8" id="KW-0436">Ligase</keyword>
<dbReference type="InterPro" id="IPR002306">
    <property type="entry name" value="Trp-tRNA-ligase"/>
</dbReference>
<dbReference type="EC" id="6.1.1.2" evidence="8"/>
<comment type="function">
    <text evidence="8">Catalyzes the attachment of tryptophan to tRNA(Trp).</text>
</comment>
<feature type="binding site" evidence="8">
    <location>
        <position position="134"/>
    </location>
    <ligand>
        <name>L-tryptophan</name>
        <dbReference type="ChEBI" id="CHEBI:57912"/>
    </ligand>
</feature>
<dbReference type="EMBL" id="MHKK01000020">
    <property type="protein sequence ID" value="OGY89984.1"/>
    <property type="molecule type" value="Genomic_DNA"/>
</dbReference>
<protein>
    <recommendedName>
        <fullName evidence="8">Tryptophan--tRNA ligase</fullName>
        <ecNumber evidence="8">6.1.1.2</ecNumber>
    </recommendedName>
    <alternativeName>
        <fullName evidence="8">Tryptophanyl-tRNA synthetase</fullName>
        <shortName evidence="8">TrpRS</shortName>
    </alternativeName>
</protein>
<dbReference type="InterPro" id="IPR014729">
    <property type="entry name" value="Rossmann-like_a/b/a_fold"/>
</dbReference>
<dbReference type="InterPro" id="IPR002305">
    <property type="entry name" value="aa-tRNA-synth_Ic"/>
</dbReference>
<sequence>MQQRLFSAAKPTGELHLGNYLGALKNWVALQSQYECIYAIADYHALTVEIDPKELEQNTINLACDLLALGIDPKKSIFFRQSDVPEHTELSWIFACLTPVSELTRMTQYKDLVQEKKGNANAGLLTYPVLQAADILLYRATHVPVGEDQLQHLELSRIIARKFNNRYGDFFPEVNPVLSETVRVMSLDNPEGKMSKSHGAKSYIALRDKPDVITQKIGKAVTDSNHNETSLSGGHNLLTLFKYFGSAERYQYFEQAFKLKKISYAELKKELTEALISFLEPVQKRQAYYDAHHDEVRTILREGAVRARGIAQENSALIRKRIGLGPRS</sequence>
<dbReference type="InterPro" id="IPR001412">
    <property type="entry name" value="aa-tRNA-synth_I_CS"/>
</dbReference>
<dbReference type="InterPro" id="IPR050203">
    <property type="entry name" value="Trp-tRNA_synthetase"/>
</dbReference>
<comment type="subcellular location">
    <subcellularLocation>
        <location evidence="8">Cytoplasm</location>
    </subcellularLocation>
</comment>
<dbReference type="AlphaFoldDB" id="A0A1G2BLC8"/>
<evidence type="ECO:0000256" key="8">
    <source>
        <dbReference type="HAMAP-Rule" id="MF_00140"/>
    </source>
</evidence>
<keyword evidence="8" id="KW-0963">Cytoplasm</keyword>
<feature type="binding site" evidence="8">
    <location>
        <begin position="18"/>
        <end position="19"/>
    </location>
    <ligand>
        <name>ATP</name>
        <dbReference type="ChEBI" id="CHEBI:30616"/>
    </ligand>
</feature>
<comment type="similarity">
    <text evidence="1 8 9">Belongs to the class-I aminoacyl-tRNA synthetase family.</text>
</comment>
<gene>
    <name evidence="8" type="primary">trpS</name>
    <name evidence="10" type="ORF">A2677_01085</name>
</gene>
<evidence type="ECO:0000256" key="7">
    <source>
        <dbReference type="ARBA" id="ARBA00049929"/>
    </source>
</evidence>
<feature type="binding site" evidence="8">
    <location>
        <begin position="193"/>
        <end position="197"/>
    </location>
    <ligand>
        <name>ATP</name>
        <dbReference type="ChEBI" id="CHEBI:30616"/>
    </ligand>
</feature>
<comment type="catalytic activity">
    <reaction evidence="7 8">
        <text>tRNA(Trp) + L-tryptophan + ATP = L-tryptophyl-tRNA(Trp) + AMP + diphosphate + H(+)</text>
        <dbReference type="Rhea" id="RHEA:24080"/>
        <dbReference type="Rhea" id="RHEA-COMP:9671"/>
        <dbReference type="Rhea" id="RHEA-COMP:9705"/>
        <dbReference type="ChEBI" id="CHEBI:15378"/>
        <dbReference type="ChEBI" id="CHEBI:30616"/>
        <dbReference type="ChEBI" id="CHEBI:33019"/>
        <dbReference type="ChEBI" id="CHEBI:57912"/>
        <dbReference type="ChEBI" id="CHEBI:78442"/>
        <dbReference type="ChEBI" id="CHEBI:78535"/>
        <dbReference type="ChEBI" id="CHEBI:456215"/>
        <dbReference type="EC" id="6.1.1.2"/>
    </reaction>
</comment>
<dbReference type="GO" id="GO:0004830">
    <property type="term" value="F:tryptophan-tRNA ligase activity"/>
    <property type="evidence" value="ECO:0007669"/>
    <property type="project" value="UniProtKB-UniRule"/>
</dbReference>
<feature type="binding site" evidence="8">
    <location>
        <position position="184"/>
    </location>
    <ligand>
        <name>ATP</name>
        <dbReference type="ChEBI" id="CHEBI:30616"/>
    </ligand>
</feature>
<dbReference type="SUPFAM" id="SSF52374">
    <property type="entry name" value="Nucleotidylyl transferase"/>
    <property type="match status" value="1"/>
</dbReference>
<keyword evidence="5 8" id="KW-0648">Protein biosynthesis</keyword>
<name>A0A1G2BLC8_9BACT</name>
<evidence type="ECO:0000256" key="3">
    <source>
        <dbReference type="ARBA" id="ARBA00022741"/>
    </source>
</evidence>
<dbReference type="PANTHER" id="PTHR43766">
    <property type="entry name" value="TRYPTOPHAN--TRNA LIGASE, MITOCHONDRIAL"/>
    <property type="match status" value="1"/>
</dbReference>
<dbReference type="PROSITE" id="PS00178">
    <property type="entry name" value="AA_TRNA_LIGASE_I"/>
    <property type="match status" value="1"/>
</dbReference>
<feature type="binding site" evidence="8">
    <location>
        <begin position="10"/>
        <end position="12"/>
    </location>
    <ligand>
        <name>ATP</name>
        <dbReference type="ChEBI" id="CHEBI:30616"/>
    </ligand>
</feature>
<evidence type="ECO:0000313" key="11">
    <source>
        <dbReference type="Proteomes" id="UP000177817"/>
    </source>
</evidence>
<evidence type="ECO:0000256" key="1">
    <source>
        <dbReference type="ARBA" id="ARBA00005594"/>
    </source>
</evidence>